<evidence type="ECO:0000313" key="2">
    <source>
        <dbReference type="Proteomes" id="UP001579974"/>
    </source>
</evidence>
<reference evidence="1 2" key="1">
    <citation type="journal article" date="2024" name="Int. J. Mol. Sci.">
        <title>Exploration of Alicyclobacillus spp. Genome in Search of Antibiotic Resistance.</title>
        <authorList>
            <person name="Bucka-Kolendo J."/>
            <person name="Kiousi D.E."/>
            <person name="Dekowska A."/>
            <person name="Mikolajczuk-Szczyrba A."/>
            <person name="Karadedos D.M."/>
            <person name="Michael P."/>
            <person name="Galanis A."/>
            <person name="Sokolowska B."/>
        </authorList>
    </citation>
    <scope>NUCLEOTIDE SEQUENCE [LARGE SCALE GENOMIC DNA]</scope>
    <source>
        <strain evidence="1 2">KKP 3000</strain>
    </source>
</reference>
<dbReference type="EMBL" id="JBDXSU010000008">
    <property type="protein sequence ID" value="MFB5191043.1"/>
    <property type="molecule type" value="Genomic_DNA"/>
</dbReference>
<evidence type="ECO:0000313" key="1">
    <source>
        <dbReference type="EMBL" id="MFB5191043.1"/>
    </source>
</evidence>
<keyword evidence="2" id="KW-1185">Reference proteome</keyword>
<dbReference type="Pfam" id="PF13975">
    <property type="entry name" value="gag-asp_proteas"/>
    <property type="match status" value="1"/>
</dbReference>
<organism evidence="1 2">
    <name type="scientific">Alicyclobacillus fastidiosus</name>
    <dbReference type="NCBI Taxonomy" id="392011"/>
    <lineage>
        <taxon>Bacteria</taxon>
        <taxon>Bacillati</taxon>
        <taxon>Bacillota</taxon>
        <taxon>Bacilli</taxon>
        <taxon>Bacillales</taxon>
        <taxon>Alicyclobacillaceae</taxon>
        <taxon>Alicyclobacillus</taxon>
    </lineage>
</organism>
<dbReference type="InterPro" id="IPR021109">
    <property type="entry name" value="Peptidase_aspartic_dom_sf"/>
</dbReference>
<accession>A0ABV5AFU7</accession>
<sequence>MSKLIALYRGNVRDDAFYFAPIINGRRIRDVVLDTGAFELTFNARVASILKLPNLGTIEISGVGGTVEAYQSRCTIRMWKHVYQDVPCIVHPALEEQALFGLRFFIDNGLKLSLNPKSATLAVQTD</sequence>
<dbReference type="Gene3D" id="2.40.70.10">
    <property type="entry name" value="Acid Proteases"/>
    <property type="match status" value="1"/>
</dbReference>
<dbReference type="SUPFAM" id="SSF50630">
    <property type="entry name" value="Acid proteases"/>
    <property type="match status" value="1"/>
</dbReference>
<gene>
    <name evidence="1" type="ORF">KKP3000_004539</name>
</gene>
<comment type="caution">
    <text evidence="1">The sequence shown here is derived from an EMBL/GenBank/DDBJ whole genome shotgun (WGS) entry which is preliminary data.</text>
</comment>
<protein>
    <submittedName>
        <fullName evidence="1">Retroviral-like aspartic protease family protein</fullName>
    </submittedName>
</protein>
<name>A0ABV5AFU7_9BACL</name>
<dbReference type="RefSeq" id="WP_275474542.1">
    <property type="nucleotide sequence ID" value="NZ_CP162940.1"/>
</dbReference>
<dbReference type="Proteomes" id="UP001579974">
    <property type="component" value="Unassembled WGS sequence"/>
</dbReference>
<proteinExistence type="predicted"/>